<keyword evidence="6 8" id="KW-1133">Transmembrane helix</keyword>
<feature type="transmembrane region" description="Helical" evidence="8">
    <location>
        <begin position="42"/>
        <end position="60"/>
    </location>
</feature>
<feature type="transmembrane region" description="Helical" evidence="8">
    <location>
        <begin position="131"/>
        <end position="155"/>
    </location>
</feature>
<dbReference type="PANTHER" id="PTHR43528:SF1">
    <property type="entry name" value="ALPHA-KETOGLUTARATE PERMEASE"/>
    <property type="match status" value="1"/>
</dbReference>
<comment type="subcellular location">
    <subcellularLocation>
        <location evidence="1">Cell membrane</location>
        <topology evidence="1">Multi-pass membrane protein</topology>
    </subcellularLocation>
</comment>
<feature type="transmembrane region" description="Helical" evidence="8">
    <location>
        <begin position="333"/>
        <end position="355"/>
    </location>
</feature>
<evidence type="ECO:0000256" key="2">
    <source>
        <dbReference type="ARBA" id="ARBA00022448"/>
    </source>
</evidence>
<evidence type="ECO:0000313" key="10">
    <source>
        <dbReference type="EMBL" id="BBE42145.1"/>
    </source>
</evidence>
<protein>
    <submittedName>
        <fullName evidence="10">Predicted thiamin transporter ThiT</fullName>
    </submittedName>
</protein>
<dbReference type="RefSeq" id="WP_174448406.1">
    <property type="nucleotide sequence ID" value="NZ_AP018732.1"/>
</dbReference>
<evidence type="ECO:0000313" key="11">
    <source>
        <dbReference type="Proteomes" id="UP000509448"/>
    </source>
</evidence>
<feature type="transmembrane region" description="Helical" evidence="8">
    <location>
        <begin position="274"/>
        <end position="293"/>
    </location>
</feature>
<evidence type="ECO:0000256" key="6">
    <source>
        <dbReference type="ARBA" id="ARBA00022989"/>
    </source>
</evidence>
<dbReference type="GeneID" id="55584568"/>
<feature type="transmembrane region" description="Helical" evidence="8">
    <location>
        <begin position="96"/>
        <end position="119"/>
    </location>
</feature>
<evidence type="ECO:0000256" key="7">
    <source>
        <dbReference type="ARBA" id="ARBA00023136"/>
    </source>
</evidence>
<dbReference type="Pfam" id="PF00083">
    <property type="entry name" value="Sugar_tr"/>
    <property type="match status" value="1"/>
</dbReference>
<keyword evidence="3" id="KW-1003">Cell membrane</keyword>
<keyword evidence="11" id="KW-1185">Reference proteome</keyword>
<dbReference type="InterPro" id="IPR005828">
    <property type="entry name" value="MFS_sugar_transport-like"/>
</dbReference>
<dbReference type="PANTHER" id="PTHR43528">
    <property type="entry name" value="ALPHA-KETOGLUTARATE PERMEASE"/>
    <property type="match status" value="1"/>
</dbReference>
<dbReference type="InterPro" id="IPR051084">
    <property type="entry name" value="H+-coupled_symporters"/>
</dbReference>
<dbReference type="GO" id="GO:0005886">
    <property type="term" value="C:plasma membrane"/>
    <property type="evidence" value="ECO:0007669"/>
    <property type="project" value="UniProtKB-SubCell"/>
</dbReference>
<feature type="transmembrane region" description="Helical" evidence="8">
    <location>
        <begin position="72"/>
        <end position="90"/>
    </location>
</feature>
<dbReference type="Proteomes" id="UP000509448">
    <property type="component" value="Chromosome"/>
</dbReference>
<feature type="transmembrane region" description="Helical" evidence="8">
    <location>
        <begin position="299"/>
        <end position="321"/>
    </location>
</feature>
<keyword evidence="4 8" id="KW-0812">Transmembrane</keyword>
<gene>
    <name evidence="10" type="ORF">NAS2_0756</name>
</gene>
<dbReference type="InterPro" id="IPR020846">
    <property type="entry name" value="MFS_dom"/>
</dbReference>
<keyword evidence="5" id="KW-0769">Symport</keyword>
<dbReference type="OrthoDB" id="117970at2157"/>
<feature type="transmembrane region" description="Helical" evidence="8">
    <location>
        <begin position="161"/>
        <end position="182"/>
    </location>
</feature>
<dbReference type="SUPFAM" id="SSF103473">
    <property type="entry name" value="MFS general substrate transporter"/>
    <property type="match status" value="1"/>
</dbReference>
<organism evidence="10 11">
    <name type="scientific">Conexivisphaera calida</name>
    <dbReference type="NCBI Taxonomy" id="1874277"/>
    <lineage>
        <taxon>Archaea</taxon>
        <taxon>Nitrososphaerota</taxon>
        <taxon>Conexivisphaeria</taxon>
        <taxon>Conexivisphaerales</taxon>
        <taxon>Conexivisphaeraceae</taxon>
        <taxon>Conexivisphaera</taxon>
    </lineage>
</organism>
<keyword evidence="2" id="KW-0813">Transport</keyword>
<evidence type="ECO:0000256" key="8">
    <source>
        <dbReference type="SAM" id="Phobius"/>
    </source>
</evidence>
<dbReference type="EMBL" id="AP018732">
    <property type="protein sequence ID" value="BBE42145.1"/>
    <property type="molecule type" value="Genomic_DNA"/>
</dbReference>
<feature type="transmembrane region" description="Helical" evidence="8">
    <location>
        <begin position="212"/>
        <end position="234"/>
    </location>
</feature>
<dbReference type="GO" id="GO:0015293">
    <property type="term" value="F:symporter activity"/>
    <property type="evidence" value="ECO:0007669"/>
    <property type="project" value="UniProtKB-KW"/>
</dbReference>
<reference evidence="10 11" key="1">
    <citation type="journal article" date="2019" name="ISME J.">
        <title>Isolation and characterization of a thermophilic sulfur- and iron-reducing thaumarchaeote from a terrestrial acidic hot spring.</title>
        <authorList>
            <person name="Kato S."/>
            <person name="Itoh T."/>
            <person name="Yuki M."/>
            <person name="Nagamori M."/>
            <person name="Ohnishi M."/>
            <person name="Uematsu K."/>
            <person name="Suzuki K."/>
            <person name="Takashina T."/>
            <person name="Ohkuma M."/>
        </authorList>
    </citation>
    <scope>NUCLEOTIDE SEQUENCE [LARGE SCALE GENOMIC DNA]</scope>
    <source>
        <strain evidence="10 11">NAS-02</strain>
    </source>
</reference>
<sequence>MSTRELQGLATLSVFMSTFLWGFSEAIASLTTQWPFVPADAYLYMLLAMPVGLISGNLAMGHLADRYGRKPVMMAALVIYSVGVALVALASTWQVLALGVGTIVFSIGGGDEPALLSYLAETTSERSRGSLVMLASNGANVAAATAAAIFILAGVDFHLQRTALVITLALALPLVIVVRRALPESAAWRRVRARANAAARGNGVWLGGPAKLYFLVTIALTTVLTYGLVSWAMGPYYYPHMISLVTLLFNVGAAAGGILGYATVERAGRRVLSTAYYAGGLVTGIAIILQLILSPGDFPLFAALLIVNGVFAQLTWGLRLVMETELFHTASRATSIAIVRTSAWVVYMASLVFTQSFTVTSFMAYDVALWALGVSGAVVWATLGYETRGKTIEELDSLA</sequence>
<dbReference type="AlphaFoldDB" id="A0A4P2VM21"/>
<accession>A0A4P2VM21</accession>
<dbReference type="PROSITE" id="PS50850">
    <property type="entry name" value="MFS"/>
    <property type="match status" value="1"/>
</dbReference>
<feature type="domain" description="Major facilitator superfamily (MFS) profile" evidence="9">
    <location>
        <begin position="1"/>
        <end position="388"/>
    </location>
</feature>
<dbReference type="InterPro" id="IPR036259">
    <property type="entry name" value="MFS_trans_sf"/>
</dbReference>
<evidence type="ECO:0000256" key="5">
    <source>
        <dbReference type="ARBA" id="ARBA00022847"/>
    </source>
</evidence>
<evidence type="ECO:0000256" key="1">
    <source>
        <dbReference type="ARBA" id="ARBA00004651"/>
    </source>
</evidence>
<name>A0A4P2VM21_9ARCH</name>
<evidence type="ECO:0000259" key="9">
    <source>
        <dbReference type="PROSITE" id="PS50850"/>
    </source>
</evidence>
<dbReference type="KEGG" id="ccai:NAS2_0756"/>
<dbReference type="Gene3D" id="1.20.1250.20">
    <property type="entry name" value="MFS general substrate transporter like domains"/>
    <property type="match status" value="2"/>
</dbReference>
<feature type="transmembrane region" description="Helical" evidence="8">
    <location>
        <begin position="240"/>
        <end position="262"/>
    </location>
</feature>
<proteinExistence type="predicted"/>
<evidence type="ECO:0000256" key="4">
    <source>
        <dbReference type="ARBA" id="ARBA00022692"/>
    </source>
</evidence>
<keyword evidence="7 8" id="KW-0472">Membrane</keyword>
<feature type="transmembrane region" description="Helical" evidence="8">
    <location>
        <begin position="367"/>
        <end position="385"/>
    </location>
</feature>
<evidence type="ECO:0000256" key="3">
    <source>
        <dbReference type="ARBA" id="ARBA00022475"/>
    </source>
</evidence>